<keyword evidence="2" id="KW-1185">Reference proteome</keyword>
<dbReference type="KEGG" id="crq:GCK72_025141"/>
<evidence type="ECO:0000313" key="1">
    <source>
        <dbReference type="EMBL" id="EFP12914.1"/>
    </source>
</evidence>
<dbReference type="EMBL" id="DS268500">
    <property type="protein sequence ID" value="EFP12914.1"/>
    <property type="molecule type" value="Genomic_DNA"/>
</dbReference>
<gene>
    <name evidence="1" type="ORF">CRE_05940</name>
</gene>
<dbReference type="GeneID" id="9801473"/>
<dbReference type="AlphaFoldDB" id="E3MZE2"/>
<dbReference type="Proteomes" id="UP000008281">
    <property type="component" value="Unassembled WGS sequence"/>
</dbReference>
<dbReference type="InParanoid" id="E3MZE2"/>
<accession>E3MZE2</accession>
<proteinExistence type="predicted"/>
<dbReference type="HOGENOM" id="CLU_744413_0_0_1"/>
<dbReference type="RefSeq" id="XP_003098501.2">
    <property type="nucleotide sequence ID" value="XM_003098453.2"/>
</dbReference>
<name>E3MZE2_CAERE</name>
<protein>
    <submittedName>
        <fullName evidence="1">Uncharacterized protein</fullName>
    </submittedName>
</protein>
<organism evidence="2">
    <name type="scientific">Caenorhabditis remanei</name>
    <name type="common">Caenorhabditis vulgaris</name>
    <dbReference type="NCBI Taxonomy" id="31234"/>
    <lineage>
        <taxon>Eukaryota</taxon>
        <taxon>Metazoa</taxon>
        <taxon>Ecdysozoa</taxon>
        <taxon>Nematoda</taxon>
        <taxon>Chromadorea</taxon>
        <taxon>Rhabditida</taxon>
        <taxon>Rhabditina</taxon>
        <taxon>Rhabditomorpha</taxon>
        <taxon>Rhabditoidea</taxon>
        <taxon>Rhabditidae</taxon>
        <taxon>Peloderinae</taxon>
        <taxon>Caenorhabditis</taxon>
    </lineage>
</organism>
<evidence type="ECO:0000313" key="2">
    <source>
        <dbReference type="Proteomes" id="UP000008281"/>
    </source>
</evidence>
<sequence>MPIDRSYTDVEKEIIKRLAGTPGLARLYDAVRKDENNPSLLHAVAEFVMHDYQSASGTNIAQPYEGILTISDIRCMHQDFEEGLNMSQQMAERLLLFRLVEVYERQIETYKSETLCFKLNTCSITETNDPRFAKVEKEFEENFDYEETEDIFTKKYLLFPNFLDLFGYFTLLINPGAALKQKNGKDSQDKCIMVHIGNEDQMYRYLDRVIPRIEKLLELCLGLHADEKGYLGMDKSQIKQEIRYIDTLHRTDRPYQMIHLLEKMLITEKPLKDFDAILEQIKNNPRALLQIDGIRIEMLTTVEMAIREGEDEPRKHLLETVRRAGEISRQKRIQREREEAIAAERRQLKRFRPDEGDSDILRM</sequence>
<dbReference type="CTD" id="9801473"/>
<dbReference type="OrthoDB" id="5908472at2759"/>
<reference evidence="1" key="1">
    <citation type="submission" date="2007-07" db="EMBL/GenBank/DDBJ databases">
        <title>PCAP assembly of the Caenorhabditis remanei genome.</title>
        <authorList>
            <consortium name="The Caenorhabditis remanei Sequencing Consortium"/>
            <person name="Wilson R.K."/>
        </authorList>
    </citation>
    <scope>NUCLEOTIDE SEQUENCE [LARGE SCALE GENOMIC DNA]</scope>
    <source>
        <strain evidence="1">PB4641</strain>
    </source>
</reference>